<gene>
    <name evidence="3" type="ORF">GpartN1_g3849.t1</name>
    <name evidence="4" type="ORF">GpartN1_g5526.t1</name>
</gene>
<dbReference type="Proteomes" id="UP001061958">
    <property type="component" value="Unassembled WGS sequence"/>
</dbReference>
<evidence type="ECO:0000259" key="2">
    <source>
        <dbReference type="PROSITE" id="PS50217"/>
    </source>
</evidence>
<dbReference type="GO" id="GO:0003700">
    <property type="term" value="F:DNA-binding transcription factor activity"/>
    <property type="evidence" value="ECO:0007669"/>
    <property type="project" value="InterPro"/>
</dbReference>
<protein>
    <recommendedName>
        <fullName evidence="2">BZIP domain-containing protein</fullName>
    </recommendedName>
</protein>
<dbReference type="EMBL" id="BQMJ01000029">
    <property type="protein sequence ID" value="GJQ12058.1"/>
    <property type="molecule type" value="Genomic_DNA"/>
</dbReference>
<dbReference type="EMBL" id="BQMJ01000046">
    <property type="protein sequence ID" value="GJQ13735.1"/>
    <property type="molecule type" value="Genomic_DNA"/>
</dbReference>
<feature type="domain" description="BZIP" evidence="2">
    <location>
        <begin position="184"/>
        <end position="226"/>
    </location>
</feature>
<feature type="region of interest" description="Disordered" evidence="1">
    <location>
        <begin position="1"/>
        <end position="21"/>
    </location>
</feature>
<accession>A0A9C7USS4</accession>
<comment type="caution">
    <text evidence="4">The sequence shown here is derived from an EMBL/GenBank/DDBJ whole genome shotgun (WGS) entry which is preliminary data.</text>
</comment>
<sequence>MVEPIYSSEERQVAPNPMEPPVVSVTGDEQQALLSLLSTTTAISDSQIRGSNNETQPKTYISRDVFSVPSSLHTHNVSSEAVSGSTGIASLGSDRLVYDTKESTGWYSSNHVPLTTINGHENGKISHFESSSQVPTHVMSAPARIPLNEEPYYRKIDPLLSTSSEFSTVWKRGRKQKYAHLSADERKAIRAAQNREATRRSRERSRVRYEMMVEELNRLRKENAELWRTREIIIALLKQHKINIPDSLIKVVRTNSNLTSTEDFDDISSCGDFCKTSLGGSYSFDELPCREIPSRATVLQPHM</sequence>
<reference evidence="4" key="2">
    <citation type="submission" date="2022-01" db="EMBL/GenBank/DDBJ databases">
        <authorList>
            <person name="Hirooka S."/>
            <person name="Miyagishima S.Y."/>
        </authorList>
    </citation>
    <scope>NUCLEOTIDE SEQUENCE</scope>
    <source>
        <strain evidence="4">NBRC 102759</strain>
    </source>
</reference>
<proteinExistence type="predicted"/>
<dbReference type="PROSITE" id="PS50217">
    <property type="entry name" value="BZIP"/>
    <property type="match status" value="1"/>
</dbReference>
<evidence type="ECO:0000313" key="5">
    <source>
        <dbReference type="Proteomes" id="UP001061958"/>
    </source>
</evidence>
<dbReference type="OrthoDB" id="8457at2759"/>
<dbReference type="AlphaFoldDB" id="A0A9C7USS4"/>
<evidence type="ECO:0000256" key="1">
    <source>
        <dbReference type="SAM" id="MobiDB-lite"/>
    </source>
</evidence>
<dbReference type="Pfam" id="PF07716">
    <property type="entry name" value="bZIP_2"/>
    <property type="match status" value="1"/>
</dbReference>
<name>A0A9C7USS4_9RHOD</name>
<evidence type="ECO:0000313" key="3">
    <source>
        <dbReference type="EMBL" id="GJQ12058.1"/>
    </source>
</evidence>
<keyword evidence="5" id="KW-1185">Reference proteome</keyword>
<organism evidence="4 5">
    <name type="scientific">Galdieria partita</name>
    <dbReference type="NCBI Taxonomy" id="83374"/>
    <lineage>
        <taxon>Eukaryota</taxon>
        <taxon>Rhodophyta</taxon>
        <taxon>Bangiophyceae</taxon>
        <taxon>Galdieriales</taxon>
        <taxon>Galdieriaceae</taxon>
        <taxon>Galdieria</taxon>
    </lineage>
</organism>
<evidence type="ECO:0000313" key="4">
    <source>
        <dbReference type="EMBL" id="GJQ13735.1"/>
    </source>
</evidence>
<reference evidence="4" key="1">
    <citation type="journal article" date="2022" name="Proc. Natl. Acad. Sci. U.S.A.">
        <title>Life cycle and functional genomics of the unicellular red alga Galdieria for elucidating algal and plant evolution and industrial use.</title>
        <authorList>
            <person name="Hirooka S."/>
            <person name="Itabashi T."/>
            <person name="Ichinose T.M."/>
            <person name="Onuma R."/>
            <person name="Fujiwara T."/>
            <person name="Yamashita S."/>
            <person name="Jong L.W."/>
            <person name="Tomita R."/>
            <person name="Iwane A.H."/>
            <person name="Miyagishima S.Y."/>
        </authorList>
    </citation>
    <scope>NUCLEOTIDE SEQUENCE</scope>
    <source>
        <strain evidence="4">NBRC 102759</strain>
    </source>
</reference>
<dbReference type="InterPro" id="IPR004827">
    <property type="entry name" value="bZIP"/>
</dbReference>